<accession>A0AA42J0A4</accession>
<dbReference type="GO" id="GO:0008803">
    <property type="term" value="F:bis(5'-nucleosyl)-tetraphosphatase (symmetrical) activity"/>
    <property type="evidence" value="ECO:0007669"/>
    <property type="project" value="TreeGrafter"/>
</dbReference>
<dbReference type="InterPro" id="IPR004843">
    <property type="entry name" value="Calcineurin-like_PHP"/>
</dbReference>
<dbReference type="EC" id="3.1.3.11" evidence="2"/>
<feature type="domain" description="Calcineurin-like phosphoesterase" evidence="1">
    <location>
        <begin position="2"/>
        <end position="178"/>
    </location>
</feature>
<dbReference type="InterPro" id="IPR050126">
    <property type="entry name" value="Ap4A_hydrolase"/>
</dbReference>
<dbReference type="PANTHER" id="PTHR42850:SF4">
    <property type="entry name" value="ZINC-DEPENDENT ENDOPOLYPHOSPHATASE"/>
    <property type="match status" value="1"/>
</dbReference>
<keyword evidence="2" id="KW-0378">Hydrolase</keyword>
<dbReference type="Proteomes" id="UP001169242">
    <property type="component" value="Unassembled WGS sequence"/>
</dbReference>
<evidence type="ECO:0000313" key="3">
    <source>
        <dbReference type="Proteomes" id="UP001169242"/>
    </source>
</evidence>
<organism evidence="2 3">
    <name type="scientific">Holtiella tumoricola</name>
    <dbReference type="NCBI Taxonomy" id="3018743"/>
    <lineage>
        <taxon>Bacteria</taxon>
        <taxon>Bacillati</taxon>
        <taxon>Bacillota</taxon>
        <taxon>Clostridia</taxon>
        <taxon>Lachnospirales</taxon>
        <taxon>Cellulosilyticaceae</taxon>
        <taxon>Holtiella</taxon>
    </lineage>
</organism>
<sequence length="230" mass="27255">MIYVMSDIHGELELFEKMLERINLKVDDTLYILGDLIDRGEKSIETLKLAMEHPNIEFIIGNHEDMMLSLYTGEEKIFNNWLRDCNGGQVTLEQYNRLKVEEKEKIKDFLTQAVLYKFIEVNNRKFLLVHGGIRAFGEYELEKAIDQQSRRDMIWIRDEFTQAPCRKDITVIFGHTFTQSLCNEHKIWYSYIEDDEKQYNDKIGIDCGSYESKKLGCLRLDDMMEFYVSN</sequence>
<protein>
    <submittedName>
        <fullName evidence="2">Fructose-bisphosphatase class III</fullName>
        <ecNumber evidence="2">3.1.3.11</ecNumber>
    </submittedName>
</protein>
<dbReference type="SUPFAM" id="SSF56300">
    <property type="entry name" value="Metallo-dependent phosphatases"/>
    <property type="match status" value="1"/>
</dbReference>
<proteinExistence type="predicted"/>
<dbReference type="PANTHER" id="PTHR42850">
    <property type="entry name" value="METALLOPHOSPHOESTERASE"/>
    <property type="match status" value="1"/>
</dbReference>
<gene>
    <name evidence="2" type="ORF">PBV87_06080</name>
</gene>
<dbReference type="AlphaFoldDB" id="A0AA42J0A4"/>
<dbReference type="InterPro" id="IPR029052">
    <property type="entry name" value="Metallo-depent_PP-like"/>
</dbReference>
<reference evidence="2" key="1">
    <citation type="journal article" date="2023" name="Int. J. Syst. Evol. Microbiol.">
        <title>&lt;i&gt;Holtiella tumoricola&lt;/i&gt; gen. nov. sp. nov., isolated from a human clinical sample.</title>
        <authorList>
            <person name="Allen-Vercoe E."/>
            <person name="Daigneault M.C."/>
            <person name="Vancuren S.J."/>
            <person name="Cochrane K."/>
            <person name="O'Neal L.L."/>
            <person name="Sankaranarayanan K."/>
            <person name="Lawson P.A."/>
        </authorList>
    </citation>
    <scope>NUCLEOTIDE SEQUENCE</scope>
    <source>
        <strain evidence="2">CC70A</strain>
    </source>
</reference>
<evidence type="ECO:0000259" key="1">
    <source>
        <dbReference type="Pfam" id="PF00149"/>
    </source>
</evidence>
<dbReference type="Gene3D" id="3.60.21.10">
    <property type="match status" value="1"/>
</dbReference>
<dbReference type="EMBL" id="JAQIFT010000025">
    <property type="protein sequence ID" value="MDA3731056.1"/>
    <property type="molecule type" value="Genomic_DNA"/>
</dbReference>
<dbReference type="RefSeq" id="WP_271011513.1">
    <property type="nucleotide sequence ID" value="NZ_JAQIFT010000025.1"/>
</dbReference>
<keyword evidence="3" id="KW-1185">Reference proteome</keyword>
<evidence type="ECO:0000313" key="2">
    <source>
        <dbReference type="EMBL" id="MDA3731056.1"/>
    </source>
</evidence>
<dbReference type="GO" id="GO:0110154">
    <property type="term" value="P:RNA decapping"/>
    <property type="evidence" value="ECO:0007669"/>
    <property type="project" value="TreeGrafter"/>
</dbReference>
<dbReference type="GO" id="GO:0042132">
    <property type="term" value="F:fructose 1,6-bisphosphate 1-phosphatase activity"/>
    <property type="evidence" value="ECO:0007669"/>
    <property type="project" value="UniProtKB-EC"/>
</dbReference>
<dbReference type="GO" id="GO:0005737">
    <property type="term" value="C:cytoplasm"/>
    <property type="evidence" value="ECO:0007669"/>
    <property type="project" value="TreeGrafter"/>
</dbReference>
<name>A0AA42J0A4_9FIRM</name>
<comment type="caution">
    <text evidence="2">The sequence shown here is derived from an EMBL/GenBank/DDBJ whole genome shotgun (WGS) entry which is preliminary data.</text>
</comment>
<dbReference type="Pfam" id="PF00149">
    <property type="entry name" value="Metallophos"/>
    <property type="match status" value="1"/>
</dbReference>